<dbReference type="InterPro" id="IPR012337">
    <property type="entry name" value="RNaseH-like_sf"/>
</dbReference>
<dbReference type="EMBL" id="BGZK01001941">
    <property type="protein sequence ID" value="GBP88562.1"/>
    <property type="molecule type" value="Genomic_DNA"/>
</dbReference>
<dbReference type="Pfam" id="PF05699">
    <property type="entry name" value="Dimer_Tnp_hAT"/>
    <property type="match status" value="1"/>
</dbReference>
<evidence type="ECO:0000313" key="3">
    <source>
        <dbReference type="Proteomes" id="UP000299102"/>
    </source>
</evidence>
<accession>A0A4C1ZMM6</accession>
<evidence type="ECO:0000259" key="1">
    <source>
        <dbReference type="Pfam" id="PF05699"/>
    </source>
</evidence>
<organism evidence="2 3">
    <name type="scientific">Eumeta variegata</name>
    <name type="common">Bagworm moth</name>
    <name type="synonym">Eumeta japonica</name>
    <dbReference type="NCBI Taxonomy" id="151549"/>
    <lineage>
        <taxon>Eukaryota</taxon>
        <taxon>Metazoa</taxon>
        <taxon>Ecdysozoa</taxon>
        <taxon>Arthropoda</taxon>
        <taxon>Hexapoda</taxon>
        <taxon>Insecta</taxon>
        <taxon>Pterygota</taxon>
        <taxon>Neoptera</taxon>
        <taxon>Endopterygota</taxon>
        <taxon>Lepidoptera</taxon>
        <taxon>Glossata</taxon>
        <taxon>Ditrysia</taxon>
        <taxon>Tineoidea</taxon>
        <taxon>Psychidae</taxon>
        <taxon>Oiketicinae</taxon>
        <taxon>Eumeta</taxon>
    </lineage>
</organism>
<keyword evidence="3" id="KW-1185">Reference proteome</keyword>
<dbReference type="SUPFAM" id="SSF53098">
    <property type="entry name" value="Ribonuclease H-like"/>
    <property type="match status" value="1"/>
</dbReference>
<comment type="caution">
    <text evidence="2">The sequence shown here is derived from an EMBL/GenBank/DDBJ whole genome shotgun (WGS) entry which is preliminary data.</text>
</comment>
<dbReference type="InterPro" id="IPR008906">
    <property type="entry name" value="HATC_C_dom"/>
</dbReference>
<dbReference type="OrthoDB" id="6159421at2759"/>
<feature type="domain" description="HAT C-terminal dimerisation" evidence="1">
    <location>
        <begin position="68"/>
        <end position="128"/>
    </location>
</feature>
<gene>
    <name evidence="2" type="ORF">EVAR_21770_1</name>
</gene>
<sequence>MSDPLLSKLLMLNPENTASSKFRESFPSIFPLIELLPRIVAKENVALIQAIDDQWRSIPAKFNELDLKLPVDKFWSDLNLLEDYQELSQFALDTLCIPHSNAQCERVFSHVNLIKTKIRNKLVTEIVNGNLLAAQHIKENGSCINFKPSAEMLSKFNLTMYKKINVSTSAFAAVPNDSDSD</sequence>
<name>A0A4C1ZMM6_EUMVA</name>
<reference evidence="2 3" key="1">
    <citation type="journal article" date="2019" name="Commun. Biol.">
        <title>The bagworm genome reveals a unique fibroin gene that provides high tensile strength.</title>
        <authorList>
            <person name="Kono N."/>
            <person name="Nakamura H."/>
            <person name="Ohtoshi R."/>
            <person name="Tomita M."/>
            <person name="Numata K."/>
            <person name="Arakawa K."/>
        </authorList>
    </citation>
    <scope>NUCLEOTIDE SEQUENCE [LARGE SCALE GENOMIC DNA]</scope>
</reference>
<proteinExistence type="predicted"/>
<dbReference type="GO" id="GO:0046983">
    <property type="term" value="F:protein dimerization activity"/>
    <property type="evidence" value="ECO:0007669"/>
    <property type="project" value="InterPro"/>
</dbReference>
<dbReference type="AlphaFoldDB" id="A0A4C1ZMM6"/>
<protein>
    <recommendedName>
        <fullName evidence="1">HAT C-terminal dimerisation domain-containing protein</fullName>
    </recommendedName>
</protein>
<evidence type="ECO:0000313" key="2">
    <source>
        <dbReference type="EMBL" id="GBP88562.1"/>
    </source>
</evidence>
<dbReference type="Proteomes" id="UP000299102">
    <property type="component" value="Unassembled WGS sequence"/>
</dbReference>
<dbReference type="STRING" id="151549.A0A4C1ZMM6"/>